<dbReference type="STRING" id="2656787.A0A370U2H8"/>
<keyword evidence="1" id="KW-0539">Nucleus</keyword>
<evidence type="ECO:0000259" key="3">
    <source>
        <dbReference type="PROSITE" id="PS50048"/>
    </source>
</evidence>
<comment type="caution">
    <text evidence="4">The sequence shown here is derived from an EMBL/GenBank/DDBJ whole genome shotgun (WGS) entry which is preliminary data.</text>
</comment>
<dbReference type="PANTHER" id="PTHR31668:SF4">
    <property type="entry name" value="TRANSCRIPTIONAL ACTIVATOR PROTEIN DAL81"/>
    <property type="match status" value="1"/>
</dbReference>
<evidence type="ECO:0000256" key="2">
    <source>
        <dbReference type="SAM" id="MobiDB-lite"/>
    </source>
</evidence>
<dbReference type="GeneID" id="43594814"/>
<reference evidence="4 5" key="1">
    <citation type="journal article" date="2018" name="IMA Fungus">
        <title>IMA Genome-F 9: Draft genome sequence of Annulohypoxylon stygium, Aspergillus mulundensis, Berkeleyomyces basicola (syn. Thielaviopsis basicola), Ceratocystis smalleyi, two Cercospora beticola strains, Coleophoma cylindrospora, Fusarium fracticaudum, Phialophora cf. hyalina, and Morchella septimelata.</title>
        <authorList>
            <person name="Wingfield B.D."/>
            <person name="Bills G.F."/>
            <person name="Dong Y."/>
            <person name="Huang W."/>
            <person name="Nel W.J."/>
            <person name="Swalarsk-Parry B.S."/>
            <person name="Vaghefi N."/>
            <person name="Wilken P.M."/>
            <person name="An Z."/>
            <person name="de Beer Z.W."/>
            <person name="De Vos L."/>
            <person name="Chen L."/>
            <person name="Duong T.A."/>
            <person name="Gao Y."/>
            <person name="Hammerbacher A."/>
            <person name="Kikkert J.R."/>
            <person name="Li Y."/>
            <person name="Li H."/>
            <person name="Li K."/>
            <person name="Li Q."/>
            <person name="Liu X."/>
            <person name="Ma X."/>
            <person name="Naidoo K."/>
            <person name="Pethybridge S.J."/>
            <person name="Sun J."/>
            <person name="Steenkamp E.T."/>
            <person name="van der Nest M.A."/>
            <person name="van Wyk S."/>
            <person name="Wingfield M.J."/>
            <person name="Xiong C."/>
            <person name="Yue Q."/>
            <person name="Zhang X."/>
        </authorList>
    </citation>
    <scope>NUCLEOTIDE SEQUENCE [LARGE SCALE GENOMIC DNA]</scope>
    <source>
        <strain evidence="4 5">BP 5553</strain>
    </source>
</reference>
<dbReference type="SMART" id="SM00066">
    <property type="entry name" value="GAL4"/>
    <property type="match status" value="1"/>
</dbReference>
<dbReference type="PROSITE" id="PS50048">
    <property type="entry name" value="ZN2_CY6_FUNGAL_2"/>
    <property type="match status" value="1"/>
</dbReference>
<dbReference type="Gene3D" id="4.10.240.10">
    <property type="entry name" value="Zn(2)-C6 fungal-type DNA-binding domain"/>
    <property type="match status" value="1"/>
</dbReference>
<feature type="domain" description="Zn(2)-C6 fungal-type" evidence="3">
    <location>
        <begin position="16"/>
        <end position="46"/>
    </location>
</feature>
<dbReference type="CDD" id="cd00067">
    <property type="entry name" value="GAL4"/>
    <property type="match status" value="1"/>
</dbReference>
<dbReference type="GO" id="GO:0001080">
    <property type="term" value="P:nitrogen catabolite activation of transcription from RNA polymerase II promoter"/>
    <property type="evidence" value="ECO:0007669"/>
    <property type="project" value="TreeGrafter"/>
</dbReference>
<dbReference type="RefSeq" id="XP_031874642.1">
    <property type="nucleotide sequence ID" value="XM_032010588.1"/>
</dbReference>
<proteinExistence type="predicted"/>
<dbReference type="Pfam" id="PF00172">
    <property type="entry name" value="Zn_clus"/>
    <property type="match status" value="1"/>
</dbReference>
<evidence type="ECO:0000313" key="4">
    <source>
        <dbReference type="EMBL" id="RDL41986.1"/>
    </source>
</evidence>
<organism evidence="4 5">
    <name type="scientific">Venustampulla echinocandica</name>
    <dbReference type="NCBI Taxonomy" id="2656787"/>
    <lineage>
        <taxon>Eukaryota</taxon>
        <taxon>Fungi</taxon>
        <taxon>Dikarya</taxon>
        <taxon>Ascomycota</taxon>
        <taxon>Pezizomycotina</taxon>
        <taxon>Leotiomycetes</taxon>
        <taxon>Helotiales</taxon>
        <taxon>Pleuroascaceae</taxon>
        <taxon>Venustampulla</taxon>
    </lineage>
</organism>
<dbReference type="PROSITE" id="PS00463">
    <property type="entry name" value="ZN2_CY6_FUNGAL_1"/>
    <property type="match status" value="1"/>
</dbReference>
<dbReference type="InterPro" id="IPR050797">
    <property type="entry name" value="Carb_Metab_Trans_Reg"/>
</dbReference>
<keyword evidence="5" id="KW-1185">Reference proteome</keyword>
<dbReference type="GO" id="GO:0005634">
    <property type="term" value="C:nucleus"/>
    <property type="evidence" value="ECO:0007669"/>
    <property type="project" value="TreeGrafter"/>
</dbReference>
<protein>
    <recommendedName>
        <fullName evidence="3">Zn(2)-C6 fungal-type domain-containing protein</fullName>
    </recommendedName>
</protein>
<name>A0A370U2H8_9HELO</name>
<dbReference type="OrthoDB" id="3498215at2759"/>
<dbReference type="GO" id="GO:0000981">
    <property type="term" value="F:DNA-binding transcription factor activity, RNA polymerase II-specific"/>
    <property type="evidence" value="ECO:0007669"/>
    <property type="project" value="InterPro"/>
</dbReference>
<dbReference type="Proteomes" id="UP000254866">
    <property type="component" value="Unassembled WGS sequence"/>
</dbReference>
<dbReference type="SUPFAM" id="SSF57701">
    <property type="entry name" value="Zn2/Cys6 DNA-binding domain"/>
    <property type="match status" value="1"/>
</dbReference>
<accession>A0A370U2H8</accession>
<evidence type="ECO:0000313" key="5">
    <source>
        <dbReference type="Proteomes" id="UP000254866"/>
    </source>
</evidence>
<feature type="compositionally biased region" description="Polar residues" evidence="2">
    <location>
        <begin position="171"/>
        <end position="186"/>
    </location>
</feature>
<evidence type="ECO:0000256" key="1">
    <source>
        <dbReference type="ARBA" id="ARBA00023242"/>
    </source>
</evidence>
<dbReference type="InterPro" id="IPR001138">
    <property type="entry name" value="Zn2Cys6_DnaBD"/>
</dbReference>
<dbReference type="PANTHER" id="PTHR31668">
    <property type="entry name" value="GLUCOSE TRANSPORT TRANSCRIPTION REGULATOR RGT1-RELATED-RELATED"/>
    <property type="match status" value="1"/>
</dbReference>
<dbReference type="InterPro" id="IPR036864">
    <property type="entry name" value="Zn2-C6_fun-type_DNA-bd_sf"/>
</dbReference>
<feature type="region of interest" description="Disordered" evidence="2">
    <location>
        <begin position="164"/>
        <end position="186"/>
    </location>
</feature>
<dbReference type="GO" id="GO:0008270">
    <property type="term" value="F:zinc ion binding"/>
    <property type="evidence" value="ECO:0007669"/>
    <property type="project" value="InterPro"/>
</dbReference>
<dbReference type="AlphaFoldDB" id="A0A370U2H8"/>
<sequence>MSSASAPKDTKVKHRACDECRNRKLACSKDPDGCQRCKRENIVCHYSEQKPMGRPRKRQFIETTRDDPMPDPTLHSLDLGPLPFVADDLDFYNYDGATAEPYYTNTQAARAVPAEPAKPGVASQIANENATWHFKTSNILGTAPIDFTDMDLGPTGGANPIFDQVPPLASAASNGSTPESGDSPIASTGSPCSCLATMYLSLSSLQQFPSDVVSALNTVRGAARTASNAIWCAKCGSSMMQQRKPAIDAFQNTMLVGTLLPVIAHGYHRLLKMIDEETDAAVAAGQTKTFRFHDYGGLCAYQDSIMGEMACIEKELMFNAVEMPPVQWRQTVRALLRVDIYGHEQGNFQHKGLKDLVTQIESRQKLRHEWLDGLDDNGTPFGPRLCIGEQTHGCIQILEMAKLAINNLVIA</sequence>
<dbReference type="EMBL" id="NPIC01000001">
    <property type="protein sequence ID" value="RDL41986.1"/>
    <property type="molecule type" value="Genomic_DNA"/>
</dbReference>
<gene>
    <name evidence="4" type="ORF">BP5553_01965</name>
</gene>